<feature type="domain" description="DUF3752" evidence="1">
    <location>
        <begin position="7"/>
        <end position="82"/>
    </location>
</feature>
<evidence type="ECO:0000259" key="1">
    <source>
        <dbReference type="Pfam" id="PF12572"/>
    </source>
</evidence>
<gene>
    <name evidence="2" type="ORF">HPLM_LOCUS2793</name>
</gene>
<dbReference type="AlphaFoldDB" id="A0A0N4VZS7"/>
<evidence type="ECO:0000313" key="2">
    <source>
        <dbReference type="EMBL" id="VDO16879.1"/>
    </source>
</evidence>
<dbReference type="EMBL" id="UZAF01006798">
    <property type="protein sequence ID" value="VDO16879.1"/>
    <property type="molecule type" value="Genomic_DNA"/>
</dbReference>
<accession>A0A0N4VZS7</accession>
<dbReference type="Pfam" id="PF12572">
    <property type="entry name" value="DUF3752"/>
    <property type="match status" value="1"/>
</dbReference>
<reference evidence="4" key="1">
    <citation type="submission" date="2017-02" db="UniProtKB">
        <authorList>
            <consortium name="WormBaseParasite"/>
        </authorList>
    </citation>
    <scope>IDENTIFICATION</scope>
</reference>
<dbReference type="OrthoDB" id="73491at2759"/>
<evidence type="ECO:0000313" key="4">
    <source>
        <dbReference type="WBParaSite" id="HPLM_0000280101-mRNA-1"/>
    </source>
</evidence>
<keyword evidence="3" id="KW-1185">Reference proteome</keyword>
<organism evidence="4">
    <name type="scientific">Haemonchus placei</name>
    <name type="common">Barber's pole worm</name>
    <dbReference type="NCBI Taxonomy" id="6290"/>
    <lineage>
        <taxon>Eukaryota</taxon>
        <taxon>Metazoa</taxon>
        <taxon>Ecdysozoa</taxon>
        <taxon>Nematoda</taxon>
        <taxon>Chromadorea</taxon>
        <taxon>Rhabditida</taxon>
        <taxon>Rhabditina</taxon>
        <taxon>Rhabditomorpha</taxon>
        <taxon>Strongyloidea</taxon>
        <taxon>Trichostrongylidae</taxon>
        <taxon>Haemonchus</taxon>
    </lineage>
</organism>
<dbReference type="WBParaSite" id="HPLM_0000280101-mRNA-1">
    <property type="protein sequence ID" value="HPLM_0000280101-mRNA-1"/>
    <property type="gene ID" value="HPLM_0000280101"/>
</dbReference>
<dbReference type="Proteomes" id="UP000268014">
    <property type="component" value="Unassembled WGS sequence"/>
</dbReference>
<sequence>MKSLAEAKRDEEQRKLAEALNKDRKESFVDAHLKAGTSKPQNVAAAGERVPFDRERDIGGADGKKMSLEEVKERAGQLSSRFASGTGQKFL</sequence>
<reference evidence="2 3" key="2">
    <citation type="submission" date="2018-11" db="EMBL/GenBank/DDBJ databases">
        <authorList>
            <consortium name="Pathogen Informatics"/>
        </authorList>
    </citation>
    <scope>NUCLEOTIDE SEQUENCE [LARGE SCALE GENOMIC DNA]</scope>
    <source>
        <strain evidence="2 3">MHpl1</strain>
    </source>
</reference>
<proteinExistence type="predicted"/>
<dbReference type="InterPro" id="IPR022226">
    <property type="entry name" value="DUF3752"/>
</dbReference>
<name>A0A0N4VZS7_HAEPC</name>
<protein>
    <submittedName>
        <fullName evidence="4">DUF3752 domain-containing protein</fullName>
    </submittedName>
</protein>
<evidence type="ECO:0000313" key="3">
    <source>
        <dbReference type="Proteomes" id="UP000268014"/>
    </source>
</evidence>